<dbReference type="Pfam" id="PF00936">
    <property type="entry name" value="BMC"/>
    <property type="match status" value="1"/>
</dbReference>
<dbReference type="PANTHER" id="PTHR33941:SF11">
    <property type="entry name" value="BACTERIAL MICROCOMPARTMENT SHELL PROTEIN PDUJ"/>
    <property type="match status" value="1"/>
</dbReference>
<feature type="compositionally biased region" description="Basic and acidic residues" evidence="4">
    <location>
        <begin position="219"/>
        <end position="248"/>
    </location>
</feature>
<feature type="region of interest" description="Disordered" evidence="4">
    <location>
        <begin position="176"/>
        <end position="269"/>
    </location>
</feature>
<dbReference type="InterPro" id="IPR050575">
    <property type="entry name" value="BMC_shell"/>
</dbReference>
<dbReference type="InterPro" id="IPR044872">
    <property type="entry name" value="CcmK/CsoS1_BMC"/>
</dbReference>
<protein>
    <recommendedName>
        <fullName evidence="5">BMC domain-containing protein</fullName>
    </recommendedName>
</protein>
<keyword evidence="2" id="KW-1283">Bacterial microcompartment</keyword>
<dbReference type="Proteomes" id="UP000682811">
    <property type="component" value="Unassembled WGS sequence"/>
</dbReference>
<organism evidence="6 7">
    <name type="scientific">Paenibacillus azoreducens</name>
    <dbReference type="NCBI Taxonomy" id="116718"/>
    <lineage>
        <taxon>Bacteria</taxon>
        <taxon>Bacillati</taxon>
        <taxon>Bacillota</taxon>
        <taxon>Bacilli</taxon>
        <taxon>Bacillales</taxon>
        <taxon>Paenibacillaceae</taxon>
        <taxon>Paenibacillus</taxon>
    </lineage>
</organism>
<comment type="subcellular location">
    <subcellularLocation>
        <location evidence="1">Bacterial microcompartment</location>
    </subcellularLocation>
</comment>
<comment type="caution">
    <text evidence="6">The sequence shown here is derived from an EMBL/GenBank/DDBJ whole genome shotgun (WGS) entry which is preliminary data.</text>
</comment>
<dbReference type="SUPFAM" id="SSF143414">
    <property type="entry name" value="CcmK-like"/>
    <property type="match status" value="1"/>
</dbReference>
<evidence type="ECO:0000313" key="6">
    <source>
        <dbReference type="EMBL" id="GIO50436.1"/>
    </source>
</evidence>
<keyword evidence="7" id="KW-1185">Reference proteome</keyword>
<evidence type="ECO:0000256" key="1">
    <source>
        <dbReference type="ARBA" id="ARBA00024322"/>
    </source>
</evidence>
<dbReference type="InterPro" id="IPR000249">
    <property type="entry name" value="BMC_dom"/>
</dbReference>
<dbReference type="GO" id="GO:0031469">
    <property type="term" value="C:bacterial microcompartment"/>
    <property type="evidence" value="ECO:0007669"/>
    <property type="project" value="UniProtKB-SubCell"/>
</dbReference>
<dbReference type="EMBL" id="BORT01000032">
    <property type="protein sequence ID" value="GIO50436.1"/>
    <property type="molecule type" value="Genomic_DNA"/>
</dbReference>
<dbReference type="InterPro" id="IPR037233">
    <property type="entry name" value="CcmK-like_sf"/>
</dbReference>
<dbReference type="PROSITE" id="PS51930">
    <property type="entry name" value="BMC_2"/>
    <property type="match status" value="1"/>
</dbReference>
<dbReference type="Gene3D" id="3.30.70.1710">
    <property type="match status" value="1"/>
</dbReference>
<proteinExistence type="inferred from homology"/>
<dbReference type="SMART" id="SM00877">
    <property type="entry name" value="BMC"/>
    <property type="match status" value="1"/>
</dbReference>
<dbReference type="CDD" id="cd07045">
    <property type="entry name" value="BMC_CcmK_like"/>
    <property type="match status" value="1"/>
</dbReference>
<sequence length="269" mass="28026">MRHSALGLVEVRGYLGAVAAADAALKAASVTCIGVEIIQGGLVTVKLDGDVGAVQAAVEAGAEMAKQLNVLLTRHVIARMHEETAAMVEGQDDADESPRQAVAIMDVQEQKPIAKTADDDAKQIAASDGAADEAIHQALKEAAASKDLVVSEGGASAEDLTAANAARPQVLKPNAANAAEAKPEQKPSSTERIQTQPEEKSASAFKETEAIKAAVNLVPERKDAVDKTTIPDKKQAETLKSKRNDSKPHVQKKQVSAAKSGKKSKKASS</sequence>
<comment type="similarity">
    <text evidence="3">Belongs to the bacterial microcompartments protein family.</text>
</comment>
<evidence type="ECO:0000256" key="2">
    <source>
        <dbReference type="ARBA" id="ARBA00024446"/>
    </source>
</evidence>
<evidence type="ECO:0000313" key="7">
    <source>
        <dbReference type="Proteomes" id="UP000682811"/>
    </source>
</evidence>
<feature type="compositionally biased region" description="Basic and acidic residues" evidence="4">
    <location>
        <begin position="197"/>
        <end position="210"/>
    </location>
</feature>
<evidence type="ECO:0000259" key="5">
    <source>
        <dbReference type="PROSITE" id="PS51930"/>
    </source>
</evidence>
<evidence type="ECO:0000256" key="4">
    <source>
        <dbReference type="SAM" id="MobiDB-lite"/>
    </source>
</evidence>
<dbReference type="PANTHER" id="PTHR33941">
    <property type="entry name" value="PROPANEDIOL UTILIZATION PROTEIN PDUA"/>
    <property type="match status" value="1"/>
</dbReference>
<dbReference type="RefSeq" id="WP_212980642.1">
    <property type="nucleotide sequence ID" value="NZ_AP025343.1"/>
</dbReference>
<gene>
    <name evidence="6" type="ORF">J34TS1_52010</name>
</gene>
<evidence type="ECO:0000256" key="3">
    <source>
        <dbReference type="PROSITE-ProRule" id="PRU01278"/>
    </source>
</evidence>
<feature type="compositionally biased region" description="Basic residues" evidence="4">
    <location>
        <begin position="260"/>
        <end position="269"/>
    </location>
</feature>
<name>A0A919YEY4_9BACL</name>
<feature type="compositionally biased region" description="Polar residues" evidence="4">
    <location>
        <begin position="186"/>
        <end position="196"/>
    </location>
</feature>
<reference evidence="6 7" key="1">
    <citation type="submission" date="2021-03" db="EMBL/GenBank/DDBJ databases">
        <title>Antimicrobial resistance genes in bacteria isolated from Japanese honey, and their potential for conferring macrolide and lincosamide resistance in the American foulbrood pathogen Paenibacillus larvae.</title>
        <authorList>
            <person name="Okamoto M."/>
            <person name="Kumagai M."/>
            <person name="Kanamori H."/>
            <person name="Takamatsu D."/>
        </authorList>
    </citation>
    <scope>NUCLEOTIDE SEQUENCE [LARGE SCALE GENOMIC DNA]</scope>
    <source>
        <strain evidence="6 7">J34TS1</strain>
    </source>
</reference>
<feature type="domain" description="BMC" evidence="5">
    <location>
        <begin position="5"/>
        <end position="89"/>
    </location>
</feature>
<accession>A0A919YEY4</accession>
<dbReference type="AlphaFoldDB" id="A0A919YEY4"/>